<dbReference type="GO" id="GO:0051539">
    <property type="term" value="F:4 iron, 4 sulfur cluster binding"/>
    <property type="evidence" value="ECO:0007669"/>
    <property type="project" value="UniProtKB-KW"/>
</dbReference>
<organism evidence="9 10">
    <name type="scientific">Brevibacillus brevis (strain 47 / JCM 6285 / NBRC 100599)</name>
    <dbReference type="NCBI Taxonomy" id="358681"/>
    <lineage>
        <taxon>Bacteria</taxon>
        <taxon>Bacillati</taxon>
        <taxon>Bacillota</taxon>
        <taxon>Bacilli</taxon>
        <taxon>Bacillales</taxon>
        <taxon>Paenibacillaceae</taxon>
        <taxon>Brevibacillus</taxon>
    </lineage>
</organism>
<keyword evidence="7" id="KW-0411">Iron-sulfur</keyword>
<evidence type="ECO:0000313" key="10">
    <source>
        <dbReference type="Proteomes" id="UP000001877"/>
    </source>
</evidence>
<keyword evidence="3" id="KW-0949">S-adenosyl-L-methionine</keyword>
<sequence length="421" mass="47826">MTGGITLSVKVLMGKKGFEEFATIVGFTEAEKEERGALLEQSYMPFKVTRYYAELIASQSEPYRTQMINIVLPPPGVKPYKGRFDPYGNKSYRQDETAFLQHKYKKTLLLHIDDFCIANCQFCYKVNEIRHEDIGYTNIMDKAERAVQYLEAHPYIDNVLFTGGDPASFRKTSDLIKLISTLLSVKSIRLVRFATKALAYDPARFLDGELLAFFDQVRQTPGKQVSVISQFNHPGEISDVSIQATQALLSVGVQIRGQPAIIRGVNDSVETLIDLQRKFLDNRIISYYLTVFMPVRGVEQYAIPLDEAFRNVAESKRNLGGLEKKGVLLTSHDFGKLEICGFYPTAERPEKIVLKWHQAVGPDYLPERLKELIPTRSEDLMILDYKQGEMYCLDHVFEHNGLPYVNADGEIVENLPSEAVR</sequence>
<reference evidence="9 10" key="1">
    <citation type="submission" date="2005-03" db="EMBL/GenBank/DDBJ databases">
        <title>Brevibacillus brevis strain 47, complete genome.</title>
        <authorList>
            <person name="Hosoyama A."/>
            <person name="Yamada R."/>
            <person name="Hongo Y."/>
            <person name="Terui Y."/>
            <person name="Ankai A."/>
            <person name="Masuyama W."/>
            <person name="Sekiguchi M."/>
            <person name="Takeda T."/>
            <person name="Asano K."/>
            <person name="Ohji S."/>
            <person name="Ichikawa N."/>
            <person name="Narita S."/>
            <person name="Aoki N."/>
            <person name="Miura H."/>
            <person name="Matsushita S."/>
            <person name="Sekigawa T."/>
            <person name="Yamagata H."/>
            <person name="Yoshikawa H."/>
            <person name="Udaka S."/>
            <person name="Tanikawa S."/>
            <person name="Fujita N."/>
        </authorList>
    </citation>
    <scope>NUCLEOTIDE SEQUENCE [LARGE SCALE GENOMIC DNA]</scope>
    <source>
        <strain evidence="10">47 / JCM 6285 / NBRC 100599</strain>
    </source>
</reference>
<dbReference type="STRING" id="358681.BBR47_32010"/>
<gene>
    <name evidence="9" type="ordered locus">BBR47_32010</name>
</gene>
<dbReference type="Proteomes" id="UP000001877">
    <property type="component" value="Chromosome"/>
</dbReference>
<dbReference type="SFLD" id="SFLDS00029">
    <property type="entry name" value="Radical_SAM"/>
    <property type="match status" value="1"/>
</dbReference>
<evidence type="ECO:0000256" key="6">
    <source>
        <dbReference type="ARBA" id="ARBA00023004"/>
    </source>
</evidence>
<dbReference type="Gene3D" id="3.20.20.70">
    <property type="entry name" value="Aldolase class I"/>
    <property type="match status" value="1"/>
</dbReference>
<dbReference type="eggNOG" id="COG1509">
    <property type="taxonomic scope" value="Bacteria"/>
</dbReference>
<evidence type="ECO:0000256" key="5">
    <source>
        <dbReference type="ARBA" id="ARBA00022898"/>
    </source>
</evidence>
<evidence type="ECO:0000256" key="2">
    <source>
        <dbReference type="ARBA" id="ARBA00022485"/>
    </source>
</evidence>
<dbReference type="HOGENOM" id="CLU_032161_3_1_9"/>
<name>C0ZEG9_BREBN</name>
<dbReference type="PANTHER" id="PTHR30538:SF0">
    <property type="entry name" value="L-LYSINE 2,3-AMINOMUTASE AQ_1632-RELATED"/>
    <property type="match status" value="1"/>
</dbReference>
<dbReference type="KEGG" id="bbe:BBR47_32010"/>
<keyword evidence="4" id="KW-0479">Metal-binding</keyword>
<dbReference type="GO" id="GO:0046872">
    <property type="term" value="F:metal ion binding"/>
    <property type="evidence" value="ECO:0007669"/>
    <property type="project" value="UniProtKB-KW"/>
</dbReference>
<dbReference type="InterPro" id="IPR003739">
    <property type="entry name" value="Lys_aminomutase/Glu_NH3_mut"/>
</dbReference>
<evidence type="ECO:0000256" key="7">
    <source>
        <dbReference type="ARBA" id="ARBA00023014"/>
    </source>
</evidence>
<dbReference type="PANTHER" id="PTHR30538">
    <property type="entry name" value="LYSINE 2,3-AMINOMUTASE-RELATED"/>
    <property type="match status" value="1"/>
</dbReference>
<evidence type="ECO:0000256" key="4">
    <source>
        <dbReference type="ARBA" id="ARBA00022723"/>
    </source>
</evidence>
<dbReference type="SUPFAM" id="SSF102114">
    <property type="entry name" value="Radical SAM enzymes"/>
    <property type="match status" value="1"/>
</dbReference>
<dbReference type="InterPro" id="IPR013785">
    <property type="entry name" value="Aldolase_TIM"/>
</dbReference>
<keyword evidence="5" id="KW-0663">Pyridoxal phosphate</keyword>
<accession>C0ZEG9</accession>
<dbReference type="AlphaFoldDB" id="C0ZEG9"/>
<keyword evidence="2" id="KW-0004">4Fe-4S</keyword>
<dbReference type="PROSITE" id="PS51918">
    <property type="entry name" value="RADICAL_SAM"/>
    <property type="match status" value="1"/>
</dbReference>
<keyword evidence="10" id="KW-1185">Reference proteome</keyword>
<dbReference type="GO" id="GO:0003824">
    <property type="term" value="F:catalytic activity"/>
    <property type="evidence" value="ECO:0007669"/>
    <property type="project" value="InterPro"/>
</dbReference>
<protein>
    <recommendedName>
        <fullName evidence="8">Radical SAM core domain-containing protein</fullName>
    </recommendedName>
</protein>
<proteinExistence type="predicted"/>
<keyword evidence="6" id="KW-0408">Iron</keyword>
<evidence type="ECO:0000313" key="9">
    <source>
        <dbReference type="EMBL" id="BAH44178.1"/>
    </source>
</evidence>
<dbReference type="InterPro" id="IPR007197">
    <property type="entry name" value="rSAM"/>
</dbReference>
<evidence type="ECO:0000256" key="1">
    <source>
        <dbReference type="ARBA" id="ARBA00001933"/>
    </source>
</evidence>
<dbReference type="EMBL" id="AP008955">
    <property type="protein sequence ID" value="BAH44178.1"/>
    <property type="molecule type" value="Genomic_DNA"/>
</dbReference>
<comment type="cofactor">
    <cofactor evidence="1">
        <name>pyridoxal 5'-phosphate</name>
        <dbReference type="ChEBI" id="CHEBI:597326"/>
    </cofactor>
</comment>
<evidence type="ECO:0000256" key="3">
    <source>
        <dbReference type="ARBA" id="ARBA00022691"/>
    </source>
</evidence>
<feature type="domain" description="Radical SAM core" evidence="8">
    <location>
        <begin position="102"/>
        <end position="323"/>
    </location>
</feature>
<evidence type="ECO:0000259" key="8">
    <source>
        <dbReference type="PROSITE" id="PS51918"/>
    </source>
</evidence>
<dbReference type="InterPro" id="IPR058240">
    <property type="entry name" value="rSAM_sf"/>
</dbReference>